<dbReference type="AlphaFoldDB" id="A0A7X3LS61"/>
<dbReference type="RefSeq" id="WP_160774358.1">
    <property type="nucleotide sequence ID" value="NZ_WUMV01000002.1"/>
</dbReference>
<dbReference type="EMBL" id="WUMV01000002">
    <property type="protein sequence ID" value="MXN64099.1"/>
    <property type="molecule type" value="Genomic_DNA"/>
</dbReference>
<evidence type="ECO:0000313" key="1">
    <source>
        <dbReference type="EMBL" id="MXN64099.1"/>
    </source>
</evidence>
<proteinExistence type="predicted"/>
<organism evidence="1 2">
    <name type="scientific">Stappia sediminis</name>
    <dbReference type="NCBI Taxonomy" id="2692190"/>
    <lineage>
        <taxon>Bacteria</taxon>
        <taxon>Pseudomonadati</taxon>
        <taxon>Pseudomonadota</taxon>
        <taxon>Alphaproteobacteria</taxon>
        <taxon>Hyphomicrobiales</taxon>
        <taxon>Stappiaceae</taxon>
        <taxon>Stappia</taxon>
    </lineage>
</organism>
<keyword evidence="2" id="KW-1185">Reference proteome</keyword>
<dbReference type="Proteomes" id="UP000433101">
    <property type="component" value="Unassembled WGS sequence"/>
</dbReference>
<gene>
    <name evidence="1" type="ORF">GR183_04225</name>
</gene>
<name>A0A7X3LS61_9HYPH</name>
<sequence>MITKFMHFIGDFPEKGDSFWKENGEGEPSGREFASADAMETLCAIENLAIFSKYLSYVILRNGNVAEIKFGAADPRRSRLPLYFIRCCVVVISRSGSRCASRIFA</sequence>
<protein>
    <submittedName>
        <fullName evidence="1">Uncharacterized protein</fullName>
    </submittedName>
</protein>
<accession>A0A7X3LS61</accession>
<comment type="caution">
    <text evidence="1">The sequence shown here is derived from an EMBL/GenBank/DDBJ whole genome shotgun (WGS) entry which is preliminary data.</text>
</comment>
<evidence type="ECO:0000313" key="2">
    <source>
        <dbReference type="Proteomes" id="UP000433101"/>
    </source>
</evidence>
<reference evidence="1 2" key="1">
    <citation type="submission" date="2019-12" db="EMBL/GenBank/DDBJ databases">
        <authorList>
            <person name="Li M."/>
        </authorList>
    </citation>
    <scope>NUCLEOTIDE SEQUENCE [LARGE SCALE GENOMIC DNA]</scope>
    <source>
        <strain evidence="1 2">GBMRC 2046</strain>
    </source>
</reference>